<dbReference type="AlphaFoldDB" id="A0LWE0"/>
<feature type="transmembrane region" description="Helical" evidence="1">
    <location>
        <begin position="20"/>
        <end position="39"/>
    </location>
</feature>
<sequence length="152" mass="16043">MQGRSGFWYRLVTRRRDRRLEGIELVNIGVGTPTSAGFVTAETAVALPVVALILTFILWAVAVGIAQIRVIDAARAGARAAARGEPDSLAVAAARLAAPSGASVLLTRRVDPTDPDTPQLIEVVVQARIGPELLHHSGISSVTATAFAEPEW</sequence>
<organism evidence="2 3">
    <name type="scientific">Acidothermus cellulolyticus (strain ATCC 43068 / DSM 8971 / 11B)</name>
    <dbReference type="NCBI Taxonomy" id="351607"/>
    <lineage>
        <taxon>Bacteria</taxon>
        <taxon>Bacillati</taxon>
        <taxon>Actinomycetota</taxon>
        <taxon>Actinomycetes</taxon>
        <taxon>Acidothermales</taxon>
        <taxon>Acidothermaceae</taxon>
        <taxon>Acidothermus</taxon>
    </lineage>
</organism>
<gene>
    <name evidence="2" type="ordered locus">Acel_1978</name>
</gene>
<keyword evidence="1" id="KW-1133">Transmembrane helix</keyword>
<evidence type="ECO:0000313" key="3">
    <source>
        <dbReference type="Proteomes" id="UP000008221"/>
    </source>
</evidence>
<protein>
    <recommendedName>
        <fullName evidence="4">TadE family protein</fullName>
    </recommendedName>
</protein>
<dbReference type="KEGG" id="ace:Acel_1978"/>
<evidence type="ECO:0008006" key="4">
    <source>
        <dbReference type="Google" id="ProtNLM"/>
    </source>
</evidence>
<dbReference type="InterPro" id="IPR049790">
    <property type="entry name" value="Rv3655c/TadE"/>
</dbReference>
<dbReference type="EMBL" id="CP000481">
    <property type="protein sequence ID" value="ABK53750.1"/>
    <property type="molecule type" value="Genomic_DNA"/>
</dbReference>
<feature type="transmembrane region" description="Helical" evidence="1">
    <location>
        <begin position="45"/>
        <end position="66"/>
    </location>
</feature>
<dbReference type="STRING" id="351607.Acel_1978"/>
<dbReference type="RefSeq" id="WP_011720813.1">
    <property type="nucleotide sequence ID" value="NC_008578.1"/>
</dbReference>
<evidence type="ECO:0000256" key="1">
    <source>
        <dbReference type="SAM" id="Phobius"/>
    </source>
</evidence>
<accession>A0LWE0</accession>
<keyword evidence="1" id="KW-0812">Transmembrane</keyword>
<keyword evidence="3" id="KW-1185">Reference proteome</keyword>
<dbReference type="OrthoDB" id="4337166at2"/>
<dbReference type="InParanoid" id="A0LWE0"/>
<dbReference type="Proteomes" id="UP000008221">
    <property type="component" value="Chromosome"/>
</dbReference>
<dbReference type="HOGENOM" id="CLU_1718359_0_0_11"/>
<keyword evidence="1" id="KW-0472">Membrane</keyword>
<name>A0LWE0_ACIC1</name>
<proteinExistence type="predicted"/>
<dbReference type="NCBIfam" id="NF041390">
    <property type="entry name" value="TadE_Rv3655c"/>
    <property type="match status" value="1"/>
</dbReference>
<evidence type="ECO:0000313" key="2">
    <source>
        <dbReference type="EMBL" id="ABK53750.1"/>
    </source>
</evidence>
<reference evidence="2 3" key="1">
    <citation type="journal article" date="2009" name="Genome Res.">
        <title>Complete genome of the cellulolytic thermophile Acidothermus cellulolyticus 11B provides insights into its ecophysiological and evolutionary adaptations.</title>
        <authorList>
            <person name="Barabote R.D."/>
            <person name="Xie G."/>
            <person name="Leu D.H."/>
            <person name="Normand P."/>
            <person name="Necsulea A."/>
            <person name="Daubin V."/>
            <person name="Medigue C."/>
            <person name="Adney W.S."/>
            <person name="Xu X.C."/>
            <person name="Lapidus A."/>
            <person name="Parales R.E."/>
            <person name="Detter C."/>
            <person name="Pujic P."/>
            <person name="Bruce D."/>
            <person name="Lavire C."/>
            <person name="Challacombe J.F."/>
            <person name="Brettin T.S."/>
            <person name="Berry A.M."/>
        </authorList>
    </citation>
    <scope>NUCLEOTIDE SEQUENCE [LARGE SCALE GENOMIC DNA]</scope>
    <source>
        <strain evidence="3">ATCC 43068 / DSM 8971 / 11B</strain>
    </source>
</reference>